<evidence type="ECO:0000313" key="2">
    <source>
        <dbReference type="Proteomes" id="UP001652660"/>
    </source>
</evidence>
<evidence type="ECO:0000313" key="3">
    <source>
        <dbReference type="RefSeq" id="XP_071933659.1"/>
    </source>
</evidence>
<keyword evidence="2" id="KW-1185">Reference proteome</keyword>
<dbReference type="InterPro" id="IPR044730">
    <property type="entry name" value="RNase_H-like_dom_plant"/>
</dbReference>
<dbReference type="RefSeq" id="XP_071933659.1">
    <property type="nucleotide sequence ID" value="XM_072077558.1"/>
</dbReference>
<name>A0ABM4WPE9_COFAR</name>
<dbReference type="InterPro" id="IPR052929">
    <property type="entry name" value="RNase_H-like_EbsB-rel"/>
</dbReference>
<gene>
    <name evidence="3" type="primary">LOC113724267</name>
</gene>
<dbReference type="GeneID" id="113724267"/>
<reference evidence="3" key="1">
    <citation type="submission" date="2025-08" db="UniProtKB">
        <authorList>
            <consortium name="RefSeq"/>
        </authorList>
    </citation>
    <scope>IDENTIFICATION</scope>
    <source>
        <tissue evidence="3">Leaves</tissue>
    </source>
</reference>
<dbReference type="SUPFAM" id="SSF53098">
    <property type="entry name" value="Ribonuclease H-like"/>
    <property type="match status" value="1"/>
</dbReference>
<evidence type="ECO:0000259" key="1">
    <source>
        <dbReference type="Pfam" id="PF13456"/>
    </source>
</evidence>
<accession>A0ABM4WPE9</accession>
<dbReference type="InterPro" id="IPR002156">
    <property type="entry name" value="RNaseH_domain"/>
</dbReference>
<dbReference type="CDD" id="cd06222">
    <property type="entry name" value="RNase_H_like"/>
    <property type="match status" value="1"/>
</dbReference>
<sequence length="355" mass="40121">MEAKAGDSGVWRSLLSSKELLQRGIRKTVGDGRNINIWEDNWIPDMENGRIRTRKPQHCQLKSVHELMKDGRWNEDLMSTYFEEEDCSKIKKIPISERGAKDRLVWVFSSAGQYTVKSGYAVAKDMQKTKERPDHQRGSSSRNTEESGAWKFLWSLKEWQEYAEVVNEGDGPKKDGKGEAYGEGKWSPPPQHFICLNTDAALRQKDGKIGWGVVARCSSGKMIGAWAGSEQRFGDPAVEEARAIRKAMTIAMKNGWKDIVIQSDCKIVIEKIKLGRLEDPRACAVLFDILQLRKEFRNCSFSFIRRDGNVVSHSLARFALNLVADIAWRISFPSWLLQLANNDVGAVAPSDVNTL</sequence>
<protein>
    <recommendedName>
        <fullName evidence="1">RNase H type-1 domain-containing protein</fullName>
    </recommendedName>
</protein>
<organism evidence="2 3">
    <name type="scientific">Coffea arabica</name>
    <name type="common">Arabian coffee</name>
    <dbReference type="NCBI Taxonomy" id="13443"/>
    <lineage>
        <taxon>Eukaryota</taxon>
        <taxon>Viridiplantae</taxon>
        <taxon>Streptophyta</taxon>
        <taxon>Embryophyta</taxon>
        <taxon>Tracheophyta</taxon>
        <taxon>Spermatophyta</taxon>
        <taxon>Magnoliopsida</taxon>
        <taxon>eudicotyledons</taxon>
        <taxon>Gunneridae</taxon>
        <taxon>Pentapetalae</taxon>
        <taxon>asterids</taxon>
        <taxon>lamiids</taxon>
        <taxon>Gentianales</taxon>
        <taxon>Rubiaceae</taxon>
        <taxon>Ixoroideae</taxon>
        <taxon>Gardenieae complex</taxon>
        <taxon>Bertiereae - Coffeeae clade</taxon>
        <taxon>Coffeeae</taxon>
        <taxon>Coffea</taxon>
    </lineage>
</organism>
<dbReference type="Pfam" id="PF13456">
    <property type="entry name" value="RVT_3"/>
    <property type="match status" value="1"/>
</dbReference>
<dbReference type="Proteomes" id="UP001652660">
    <property type="component" value="Chromosome 2e"/>
</dbReference>
<dbReference type="PANTHER" id="PTHR47074">
    <property type="entry name" value="BNAC02G40300D PROTEIN"/>
    <property type="match status" value="1"/>
</dbReference>
<dbReference type="InterPro" id="IPR036397">
    <property type="entry name" value="RNaseH_sf"/>
</dbReference>
<feature type="domain" description="RNase H type-1" evidence="1">
    <location>
        <begin position="197"/>
        <end position="319"/>
    </location>
</feature>
<proteinExistence type="predicted"/>
<dbReference type="Gene3D" id="3.30.420.10">
    <property type="entry name" value="Ribonuclease H-like superfamily/Ribonuclease H"/>
    <property type="match status" value="1"/>
</dbReference>
<dbReference type="InterPro" id="IPR012337">
    <property type="entry name" value="RNaseH-like_sf"/>
</dbReference>
<dbReference type="PANTHER" id="PTHR47074:SF11">
    <property type="entry name" value="REVERSE TRANSCRIPTASE-LIKE PROTEIN"/>
    <property type="match status" value="1"/>
</dbReference>